<keyword evidence="2" id="KW-1185">Reference proteome</keyword>
<gene>
    <name evidence="1" type="ORF">SU60_06350</name>
</gene>
<evidence type="ECO:0000313" key="1">
    <source>
        <dbReference type="EMBL" id="KIN11685.1"/>
    </source>
</evidence>
<name>A0A0C3I9N0_9VIBR</name>
<evidence type="ECO:0000313" key="2">
    <source>
        <dbReference type="Proteomes" id="UP000031977"/>
    </source>
</evidence>
<dbReference type="AlphaFoldDB" id="A0A0C3I9N0"/>
<sequence>MTYTITEHKHRFCAWAASRASSVKETRFTVEQGKQLIESIGLDTLVDNPDKLPARVDIDKQHRLWREQLIAEASKIGLTFTHGVAAKLINMYLKSALVCGGHDSHVKVVDLHPPIDAVLLNALCRSNFGGLKFRWKEAELARWSKFSSDQYEQVIQSIREVMGSRALWEIEKFWKGHQ</sequence>
<reference evidence="1 2" key="1">
    <citation type="submission" date="2015-01" db="EMBL/GenBank/DDBJ databases">
        <title>Draft genome of Vibrio mytili type strain CAIM 528.</title>
        <authorList>
            <person name="Gonzalez-Castillo A."/>
            <person name="Gomez-Gil B."/>
            <person name="Enciso-Ibarra J."/>
        </authorList>
    </citation>
    <scope>NUCLEOTIDE SEQUENCE [LARGE SCALE GENOMIC DNA]</scope>
    <source>
        <strain evidence="1 2">CAIM 528</strain>
    </source>
</reference>
<accession>A0A0C3I9N0</accession>
<comment type="caution">
    <text evidence="1">The sequence shown here is derived from an EMBL/GenBank/DDBJ whole genome shotgun (WGS) entry which is preliminary data.</text>
</comment>
<organism evidence="1 2">
    <name type="scientific">Vibrio mytili</name>
    <dbReference type="NCBI Taxonomy" id="50718"/>
    <lineage>
        <taxon>Bacteria</taxon>
        <taxon>Pseudomonadati</taxon>
        <taxon>Pseudomonadota</taxon>
        <taxon>Gammaproteobacteria</taxon>
        <taxon>Vibrionales</taxon>
        <taxon>Vibrionaceae</taxon>
        <taxon>Vibrio</taxon>
    </lineage>
</organism>
<dbReference type="EMBL" id="JXOK01000015">
    <property type="protein sequence ID" value="KIN11685.1"/>
    <property type="molecule type" value="Genomic_DNA"/>
</dbReference>
<proteinExistence type="predicted"/>
<dbReference type="STRING" id="50718.SU60_06350"/>
<dbReference type="OrthoDB" id="979776at2"/>
<protein>
    <submittedName>
        <fullName evidence="1">Uncharacterized protein</fullName>
    </submittedName>
</protein>
<dbReference type="Proteomes" id="UP000031977">
    <property type="component" value="Unassembled WGS sequence"/>
</dbReference>
<dbReference type="RefSeq" id="WP_041154778.1">
    <property type="nucleotide sequence ID" value="NZ_CBCRVP010000007.1"/>
</dbReference>